<protein>
    <submittedName>
        <fullName evidence="1">Uncharacterized protein</fullName>
    </submittedName>
</protein>
<gene>
    <name evidence="1" type="ORF">XH99_01220</name>
</gene>
<name>A0A4Q0SK35_9BRAD</name>
<comment type="caution">
    <text evidence="1">The sequence shown here is derived from an EMBL/GenBank/DDBJ whole genome shotgun (WGS) entry which is preliminary data.</text>
</comment>
<proteinExistence type="predicted"/>
<accession>A0A4Q0SK35</accession>
<evidence type="ECO:0000313" key="2">
    <source>
        <dbReference type="Proteomes" id="UP000289546"/>
    </source>
</evidence>
<dbReference type="EMBL" id="LBJQ01000005">
    <property type="protein sequence ID" value="RXH38401.1"/>
    <property type="molecule type" value="Genomic_DNA"/>
</dbReference>
<keyword evidence="2" id="KW-1185">Reference proteome</keyword>
<dbReference type="AlphaFoldDB" id="A0A4Q0SK35"/>
<organism evidence="1 2">
    <name type="scientific">Bradyrhizobium nanningense</name>
    <dbReference type="NCBI Taxonomy" id="1325118"/>
    <lineage>
        <taxon>Bacteria</taxon>
        <taxon>Pseudomonadati</taxon>
        <taxon>Pseudomonadota</taxon>
        <taxon>Alphaproteobacteria</taxon>
        <taxon>Hyphomicrobiales</taxon>
        <taxon>Nitrobacteraceae</taxon>
        <taxon>Bradyrhizobium</taxon>
    </lineage>
</organism>
<evidence type="ECO:0000313" key="1">
    <source>
        <dbReference type="EMBL" id="RXH38401.1"/>
    </source>
</evidence>
<dbReference type="Proteomes" id="UP000289546">
    <property type="component" value="Unassembled WGS sequence"/>
</dbReference>
<reference evidence="1 2" key="1">
    <citation type="submission" date="2015-04" db="EMBL/GenBank/DDBJ databases">
        <title>Comparative genomics of rhizobia nodulating Arachis hypogaea in China.</title>
        <authorList>
            <person name="Li Y."/>
        </authorList>
    </citation>
    <scope>NUCLEOTIDE SEQUENCE [LARGE SCALE GENOMIC DNA]</scope>
    <source>
        <strain evidence="1 2">CCBAU 51757</strain>
    </source>
</reference>
<sequence>MSFWHVRFTRGLPVAESLVRKKARRAVTTQIGHRHAIAGCRQHRGYLDEAVNVVWPAMQENDICAVGRTSLCISEIQEAWVNVLHWAK</sequence>